<evidence type="ECO:0000313" key="3">
    <source>
        <dbReference type="Proteomes" id="UP001299546"/>
    </source>
</evidence>
<reference evidence="2 3" key="1">
    <citation type="submission" date="2021-10" db="EMBL/GenBank/DDBJ databases">
        <title>Collection of gut derived symbiotic bacterial strains cultured from healthy donors.</title>
        <authorList>
            <person name="Lin H."/>
            <person name="Littmann E."/>
            <person name="Kohout C."/>
            <person name="Pamer E.G."/>
        </authorList>
    </citation>
    <scope>NUCLEOTIDE SEQUENCE [LARGE SCALE GENOMIC DNA]</scope>
    <source>
        <strain evidence="2 3">DFI.1.165</strain>
    </source>
</reference>
<protein>
    <submittedName>
        <fullName evidence="2">DUF6472 family protein</fullName>
    </submittedName>
</protein>
<name>A0ABS8DGR7_9FIRM</name>
<dbReference type="Proteomes" id="UP001299546">
    <property type="component" value="Unassembled WGS sequence"/>
</dbReference>
<dbReference type="EMBL" id="JAJCIS010000005">
    <property type="protein sequence ID" value="MCB7387621.1"/>
    <property type="molecule type" value="Genomic_DNA"/>
</dbReference>
<feature type="domain" description="DUF6472" evidence="1">
    <location>
        <begin position="5"/>
        <end position="60"/>
    </location>
</feature>
<keyword evidence="3" id="KW-1185">Reference proteome</keyword>
<gene>
    <name evidence="2" type="ORF">LIZ65_10025</name>
</gene>
<proteinExistence type="predicted"/>
<accession>A0ABS8DGR7</accession>
<organism evidence="2 3">
    <name type="scientific">Bariatricus massiliensis</name>
    <dbReference type="NCBI Taxonomy" id="1745713"/>
    <lineage>
        <taxon>Bacteria</taxon>
        <taxon>Bacillati</taxon>
        <taxon>Bacillota</taxon>
        <taxon>Clostridia</taxon>
        <taxon>Lachnospirales</taxon>
        <taxon>Lachnospiraceae</taxon>
        <taxon>Bariatricus</taxon>
    </lineage>
</organism>
<evidence type="ECO:0000313" key="2">
    <source>
        <dbReference type="EMBL" id="MCB7387621.1"/>
    </source>
</evidence>
<evidence type="ECO:0000259" key="1">
    <source>
        <dbReference type="Pfam" id="PF20076"/>
    </source>
</evidence>
<comment type="caution">
    <text evidence="2">The sequence shown here is derived from an EMBL/GenBank/DDBJ whole genome shotgun (WGS) entry which is preliminary data.</text>
</comment>
<sequence length="60" mass="7390">MSNINCCDTCTFYIYDDDYECYTCDRNLDEDEMVRFLSDSQYQCPYYRCGDEYRVVRKQM</sequence>
<dbReference type="Pfam" id="PF20076">
    <property type="entry name" value="DUF6472"/>
    <property type="match status" value="1"/>
</dbReference>
<dbReference type="RefSeq" id="WP_074017748.1">
    <property type="nucleotide sequence ID" value="NZ_JAJCIQ010000006.1"/>
</dbReference>
<dbReference type="InterPro" id="IPR045525">
    <property type="entry name" value="DUF6472"/>
</dbReference>